<sequence>MTLGSDFPWNIALSERPPAVVPSDAGVVRVGLALGLRAIDALVADGSDVGPVKYCLLHHRLLVPVEPGSVHRWRAAHSDCVPAPRSWGCDASGYRGCSGLWVTRPGIPLIEATAAEALHDALSRTRASLSSALSTPYPRHRQVCRA</sequence>
<reference evidence="1 2" key="1">
    <citation type="submission" date="2021-02" db="EMBL/GenBank/DDBJ databases">
        <title>Whole genome sequencing of Streptomyces actuosus VRA1.</title>
        <authorList>
            <person name="Sen G."/>
            <person name="Sen A."/>
        </authorList>
    </citation>
    <scope>NUCLEOTIDE SEQUENCE [LARGE SCALE GENOMIC DNA]</scope>
    <source>
        <strain evidence="1 2">VRA1</strain>
    </source>
</reference>
<keyword evidence="2" id="KW-1185">Reference proteome</keyword>
<evidence type="ECO:0000313" key="2">
    <source>
        <dbReference type="Proteomes" id="UP000788262"/>
    </source>
</evidence>
<organism evidence="1 2">
    <name type="scientific">Streptomyces actuosus</name>
    <dbReference type="NCBI Taxonomy" id="1885"/>
    <lineage>
        <taxon>Bacteria</taxon>
        <taxon>Bacillati</taxon>
        <taxon>Actinomycetota</taxon>
        <taxon>Actinomycetes</taxon>
        <taxon>Kitasatosporales</taxon>
        <taxon>Streptomycetaceae</taxon>
        <taxon>Streptomyces</taxon>
    </lineage>
</organism>
<dbReference type="Proteomes" id="UP000788262">
    <property type="component" value="Unassembled WGS sequence"/>
</dbReference>
<gene>
    <name evidence="1" type="ORF">JS756_16570</name>
</gene>
<accession>A0ABS2VRH5</accession>
<dbReference type="EMBL" id="JAFFZS010000011">
    <property type="protein sequence ID" value="MBN0045691.1"/>
    <property type="molecule type" value="Genomic_DNA"/>
</dbReference>
<name>A0ABS2VRH5_STRAS</name>
<evidence type="ECO:0000313" key="1">
    <source>
        <dbReference type="EMBL" id="MBN0045691.1"/>
    </source>
</evidence>
<dbReference type="RefSeq" id="WP_053761310.1">
    <property type="nucleotide sequence ID" value="NZ_JAFFZS010000011.1"/>
</dbReference>
<dbReference type="GeneID" id="32593053"/>
<protein>
    <recommendedName>
        <fullName evidence="3">Amidohydrolase-related domain-containing protein</fullName>
    </recommendedName>
</protein>
<proteinExistence type="predicted"/>
<comment type="caution">
    <text evidence="1">The sequence shown here is derived from an EMBL/GenBank/DDBJ whole genome shotgun (WGS) entry which is preliminary data.</text>
</comment>
<evidence type="ECO:0008006" key="3">
    <source>
        <dbReference type="Google" id="ProtNLM"/>
    </source>
</evidence>